<accession>A0A1Q9EVH6</accession>
<keyword evidence="2" id="KW-1185">Reference proteome</keyword>
<proteinExistence type="predicted"/>
<evidence type="ECO:0000313" key="2">
    <source>
        <dbReference type="Proteomes" id="UP000186817"/>
    </source>
</evidence>
<name>A0A1Q9EVH6_SYMMI</name>
<sequence length="94" mass="10791">MLERKPYDQRAVACVALGLPLWYEDGEEEKAEEEAEEEERSVGHRSLEIDVHERPLVRLARWRGKVVWVQDVLVRCMAGLGQHEDYALTCGRGA</sequence>
<evidence type="ECO:0000313" key="1">
    <source>
        <dbReference type="EMBL" id="OLQ11446.1"/>
    </source>
</evidence>
<dbReference type="AlphaFoldDB" id="A0A1Q9EVH6"/>
<protein>
    <submittedName>
        <fullName evidence="1">Uncharacterized protein</fullName>
    </submittedName>
</protein>
<dbReference type="EMBL" id="LSRX01000059">
    <property type="protein sequence ID" value="OLQ11446.1"/>
    <property type="molecule type" value="Genomic_DNA"/>
</dbReference>
<dbReference type="Proteomes" id="UP000186817">
    <property type="component" value="Unassembled WGS sequence"/>
</dbReference>
<organism evidence="1 2">
    <name type="scientific">Symbiodinium microadriaticum</name>
    <name type="common">Dinoflagellate</name>
    <name type="synonym">Zooxanthella microadriatica</name>
    <dbReference type="NCBI Taxonomy" id="2951"/>
    <lineage>
        <taxon>Eukaryota</taxon>
        <taxon>Sar</taxon>
        <taxon>Alveolata</taxon>
        <taxon>Dinophyceae</taxon>
        <taxon>Suessiales</taxon>
        <taxon>Symbiodiniaceae</taxon>
        <taxon>Symbiodinium</taxon>
    </lineage>
</organism>
<reference evidence="1 2" key="1">
    <citation type="submission" date="2016-02" db="EMBL/GenBank/DDBJ databases">
        <title>Genome analysis of coral dinoflagellate symbionts highlights evolutionary adaptations to a symbiotic lifestyle.</title>
        <authorList>
            <person name="Aranda M."/>
            <person name="Li Y."/>
            <person name="Liew Y.J."/>
            <person name="Baumgarten S."/>
            <person name="Simakov O."/>
            <person name="Wilson M."/>
            <person name="Piel J."/>
            <person name="Ashoor H."/>
            <person name="Bougouffa S."/>
            <person name="Bajic V.B."/>
            <person name="Ryu T."/>
            <person name="Ravasi T."/>
            <person name="Bayer T."/>
            <person name="Micklem G."/>
            <person name="Kim H."/>
            <person name="Bhak J."/>
            <person name="Lajeunesse T.C."/>
            <person name="Voolstra C.R."/>
        </authorList>
    </citation>
    <scope>NUCLEOTIDE SEQUENCE [LARGE SCALE GENOMIC DNA]</scope>
    <source>
        <strain evidence="1 2">CCMP2467</strain>
    </source>
</reference>
<gene>
    <name evidence="1" type="ORF">AK812_SmicGene4737</name>
</gene>
<comment type="caution">
    <text evidence="1">The sequence shown here is derived from an EMBL/GenBank/DDBJ whole genome shotgun (WGS) entry which is preliminary data.</text>
</comment>